<dbReference type="GO" id="GO:0004984">
    <property type="term" value="F:olfactory receptor activity"/>
    <property type="evidence" value="ECO:0007669"/>
    <property type="project" value="InterPro"/>
</dbReference>
<keyword evidence="2 8" id="KW-0812">Transmembrane</keyword>
<evidence type="ECO:0000256" key="1">
    <source>
        <dbReference type="ARBA" id="ARBA00004141"/>
    </source>
</evidence>
<dbReference type="Proteomes" id="UP000011518">
    <property type="component" value="Unassembled WGS sequence"/>
</dbReference>
<dbReference type="InterPro" id="IPR050427">
    <property type="entry name" value="Olfactory_Receptors"/>
</dbReference>
<dbReference type="GO" id="GO:0004930">
    <property type="term" value="F:G protein-coupled receptor activity"/>
    <property type="evidence" value="ECO:0007669"/>
    <property type="project" value="UniProtKB-KW"/>
</dbReference>
<evidence type="ECO:0000313" key="9">
    <source>
        <dbReference type="EMBL" id="ELW64505.1"/>
    </source>
</evidence>
<keyword evidence="4" id="KW-0297">G-protein coupled receptor</keyword>
<dbReference type="EMBL" id="KB320725">
    <property type="protein sequence ID" value="ELW64505.1"/>
    <property type="molecule type" value="Genomic_DNA"/>
</dbReference>
<dbReference type="InParanoid" id="L9KNM3"/>
<dbReference type="GO" id="GO:0005886">
    <property type="term" value="C:plasma membrane"/>
    <property type="evidence" value="ECO:0007669"/>
    <property type="project" value="UniProtKB-ARBA"/>
</dbReference>
<name>L9KNM3_TUPCH</name>
<evidence type="ECO:0000256" key="4">
    <source>
        <dbReference type="ARBA" id="ARBA00023040"/>
    </source>
</evidence>
<evidence type="ECO:0000256" key="5">
    <source>
        <dbReference type="ARBA" id="ARBA00023136"/>
    </source>
</evidence>
<dbReference type="AlphaFoldDB" id="L9KNM3"/>
<comment type="subcellular location">
    <subcellularLocation>
        <location evidence="1">Membrane</location>
        <topology evidence="1">Multi-pass membrane protein</topology>
    </subcellularLocation>
</comment>
<evidence type="ECO:0000256" key="3">
    <source>
        <dbReference type="ARBA" id="ARBA00022989"/>
    </source>
</evidence>
<reference evidence="10" key="1">
    <citation type="submission" date="2012-07" db="EMBL/GenBank/DDBJ databases">
        <title>Genome of the Chinese tree shrew, a rising model animal genetically related to primates.</title>
        <authorList>
            <person name="Zhang G."/>
            <person name="Fan Y."/>
            <person name="Yao Y."/>
            <person name="Huang Z."/>
        </authorList>
    </citation>
    <scope>NUCLEOTIDE SEQUENCE [LARGE SCALE GENOMIC DNA]</scope>
</reference>
<evidence type="ECO:0000313" key="10">
    <source>
        <dbReference type="Proteomes" id="UP000011518"/>
    </source>
</evidence>
<reference evidence="10" key="2">
    <citation type="journal article" date="2013" name="Nat. Commun.">
        <title>Genome of the Chinese tree shrew.</title>
        <authorList>
            <person name="Fan Y."/>
            <person name="Huang Z.Y."/>
            <person name="Cao C.C."/>
            <person name="Chen C.S."/>
            <person name="Chen Y.X."/>
            <person name="Fan D.D."/>
            <person name="He J."/>
            <person name="Hou H.L."/>
            <person name="Hu L."/>
            <person name="Hu X.T."/>
            <person name="Jiang X.T."/>
            <person name="Lai R."/>
            <person name="Lang Y.S."/>
            <person name="Liang B."/>
            <person name="Liao S.G."/>
            <person name="Mu D."/>
            <person name="Ma Y.Y."/>
            <person name="Niu Y.Y."/>
            <person name="Sun X.Q."/>
            <person name="Xia J.Q."/>
            <person name="Xiao J."/>
            <person name="Xiong Z.Q."/>
            <person name="Xu L."/>
            <person name="Yang L."/>
            <person name="Zhang Y."/>
            <person name="Zhao W."/>
            <person name="Zhao X.D."/>
            <person name="Zheng Y.T."/>
            <person name="Zhou J.M."/>
            <person name="Zhu Y.B."/>
            <person name="Zhang G.J."/>
            <person name="Wang J."/>
            <person name="Yao Y.G."/>
        </authorList>
    </citation>
    <scope>NUCLEOTIDE SEQUENCE [LARGE SCALE GENOMIC DNA]</scope>
</reference>
<keyword evidence="7" id="KW-0807">Transducer</keyword>
<keyword evidence="5 8" id="KW-0472">Membrane</keyword>
<accession>L9KNM3</accession>
<protein>
    <submittedName>
        <fullName evidence="9">Olfactory receptor 4P4</fullName>
    </submittedName>
</protein>
<sequence length="206" mass="22894">MDDVESSEEEEEEYEKLERVLPDAREATETWTSLGALPHYTTGEVEVGLPEGGADLPKGEAPHLAKKDIGARVQDVTTAGPEIDGTDPTPSPQVITVVTETEATQRLLKGLGKTTRRTRGRAYPAESHSKALPMCSSHVAAVVLFSVPVLFIYIRPTMTFPEDKVFALFYTIIAPMFNSLIYMPRNREMKHVLRKVWCQKPLLIGK</sequence>
<evidence type="ECO:0000256" key="7">
    <source>
        <dbReference type="ARBA" id="ARBA00023224"/>
    </source>
</evidence>
<evidence type="ECO:0000256" key="2">
    <source>
        <dbReference type="ARBA" id="ARBA00022692"/>
    </source>
</evidence>
<dbReference type="InterPro" id="IPR000725">
    <property type="entry name" value="Olfact_rcpt"/>
</dbReference>
<keyword evidence="6 9" id="KW-0675">Receptor</keyword>
<keyword evidence="10" id="KW-1185">Reference proteome</keyword>
<gene>
    <name evidence="9" type="ORF">TREES_T100006627</name>
</gene>
<organism evidence="9 10">
    <name type="scientific">Tupaia chinensis</name>
    <name type="common">Chinese tree shrew</name>
    <name type="synonym">Tupaia belangeri chinensis</name>
    <dbReference type="NCBI Taxonomy" id="246437"/>
    <lineage>
        <taxon>Eukaryota</taxon>
        <taxon>Metazoa</taxon>
        <taxon>Chordata</taxon>
        <taxon>Craniata</taxon>
        <taxon>Vertebrata</taxon>
        <taxon>Euteleostomi</taxon>
        <taxon>Mammalia</taxon>
        <taxon>Eutheria</taxon>
        <taxon>Euarchontoglires</taxon>
        <taxon>Scandentia</taxon>
        <taxon>Tupaiidae</taxon>
        <taxon>Tupaia</taxon>
    </lineage>
</organism>
<feature type="transmembrane region" description="Helical" evidence="8">
    <location>
        <begin position="131"/>
        <end position="154"/>
    </location>
</feature>
<dbReference type="Pfam" id="PF13853">
    <property type="entry name" value="7tm_4"/>
    <property type="match status" value="1"/>
</dbReference>
<proteinExistence type="predicted"/>
<evidence type="ECO:0000256" key="6">
    <source>
        <dbReference type="ARBA" id="ARBA00023170"/>
    </source>
</evidence>
<keyword evidence="3 8" id="KW-1133">Transmembrane helix</keyword>
<evidence type="ECO:0000256" key="8">
    <source>
        <dbReference type="SAM" id="Phobius"/>
    </source>
</evidence>
<dbReference type="Gene3D" id="1.20.1070.10">
    <property type="entry name" value="Rhodopsin 7-helix transmembrane proteins"/>
    <property type="match status" value="1"/>
</dbReference>
<dbReference type="PANTHER" id="PTHR48002">
    <property type="entry name" value="OLFACTORY RECEPTOR"/>
    <property type="match status" value="1"/>
</dbReference>
<feature type="transmembrane region" description="Helical" evidence="8">
    <location>
        <begin position="166"/>
        <end position="184"/>
    </location>
</feature>
<dbReference type="SUPFAM" id="SSF81321">
    <property type="entry name" value="Family A G protein-coupled receptor-like"/>
    <property type="match status" value="1"/>
</dbReference>